<evidence type="ECO:0000313" key="4">
    <source>
        <dbReference type="Proteomes" id="UP000515838"/>
    </source>
</evidence>
<dbReference type="InterPro" id="IPR038989">
    <property type="entry name" value="UbiJ"/>
</dbReference>
<dbReference type="HAMAP" id="MF_02215">
    <property type="entry name" value="UbiJ"/>
    <property type="match status" value="1"/>
</dbReference>
<dbReference type="UniPathway" id="UPA00232"/>
<keyword evidence="1" id="KW-0831">Ubiquinone biosynthesis</keyword>
<feature type="domain" description="SCP2" evidence="2">
    <location>
        <begin position="21"/>
        <end position="119"/>
    </location>
</feature>
<sequence>MDLSPFDALKPLAGRALETALNHALALDPDTEAALRPLEGRRIQVAVDAPSLAMDIMVGGGRLQVGPASEVLEADLAVRGTLGGLLGQLPFFRRDHATPVGKVKVSGDAELARRLQTLATRFDPDWSLPFTRVFGDIVGVQVANAVRAGLQQARAAAGSLAGSAAEYVTEESRDVVGREELNAFHDDVDAIRDDVERLAVRIGRLAARVEHRA</sequence>
<dbReference type="AlphaFoldDB" id="A0A7G9TEW8"/>
<dbReference type="EMBL" id="CP060731">
    <property type="protein sequence ID" value="QNN78643.1"/>
    <property type="molecule type" value="Genomic_DNA"/>
</dbReference>
<comment type="pathway">
    <text evidence="1">Cofactor biosynthesis; ubiquinone biosynthesis.</text>
</comment>
<dbReference type="PANTHER" id="PTHR38693">
    <property type="entry name" value="UBIQUINONE BIOSYNTHESIS PROTEIN UBIJ"/>
    <property type="match status" value="1"/>
</dbReference>
<dbReference type="Proteomes" id="UP000515838">
    <property type="component" value="Chromosome"/>
</dbReference>
<comment type="function">
    <text evidence="1">Required for ubiquinone (coenzyme Q) biosynthesis. Binds hydrophobic ubiquinone biosynthetic intermediates via its SCP2 domain and is essential for the stability of the Ubi complex. May constitute a docking platform where Ubi enzymes assemble and access their SCP2-bound polyprenyl substrates.</text>
</comment>
<dbReference type="GO" id="GO:0006744">
    <property type="term" value="P:ubiquinone biosynthetic process"/>
    <property type="evidence" value="ECO:0007669"/>
    <property type="project" value="UniProtKB-UniRule"/>
</dbReference>
<comment type="similarity">
    <text evidence="1">Belongs to the UbiJ family.</text>
</comment>
<accession>A0A7G9TEW8</accession>
<reference evidence="3 4" key="1">
    <citation type="submission" date="2020-08" db="EMBL/GenBank/DDBJ databases">
        <title>Streptomycin Non-resistant strain, P. mexicana.</title>
        <authorList>
            <person name="Ganesh-Kumar S."/>
            <person name="Zhe T."/>
            <person name="Yu Z."/>
            <person name="Min Y."/>
        </authorList>
    </citation>
    <scope>NUCLEOTIDE SEQUENCE [LARGE SCALE GENOMIC DNA]</scope>
    <source>
        <strain evidence="3 4">GTZY2</strain>
    </source>
</reference>
<proteinExistence type="inferred from homology"/>
<dbReference type="RefSeq" id="WP_187573984.1">
    <property type="nucleotide sequence ID" value="NZ_CP060731.1"/>
</dbReference>
<gene>
    <name evidence="1" type="primary">ubiJ</name>
    <name evidence="3" type="ORF">IAE60_04190</name>
</gene>
<dbReference type="GO" id="GO:0005737">
    <property type="term" value="C:cytoplasm"/>
    <property type="evidence" value="ECO:0007669"/>
    <property type="project" value="UniProtKB-SubCell"/>
</dbReference>
<dbReference type="Pfam" id="PF02036">
    <property type="entry name" value="SCP2"/>
    <property type="match status" value="1"/>
</dbReference>
<organism evidence="3 4">
    <name type="scientific">Pseudoxanthomonas mexicana</name>
    <dbReference type="NCBI Taxonomy" id="128785"/>
    <lineage>
        <taxon>Bacteria</taxon>
        <taxon>Pseudomonadati</taxon>
        <taxon>Pseudomonadota</taxon>
        <taxon>Gammaproteobacteria</taxon>
        <taxon>Lysobacterales</taxon>
        <taxon>Lysobacteraceae</taxon>
        <taxon>Pseudoxanthomonas</taxon>
    </lineage>
</organism>
<dbReference type="PANTHER" id="PTHR38693:SF1">
    <property type="entry name" value="UBIQUINONE BIOSYNTHESIS ACCESSORY FACTOR UBIJ"/>
    <property type="match status" value="1"/>
</dbReference>
<keyword evidence="1" id="KW-0963">Cytoplasm</keyword>
<name>A0A7G9TEW8_PSEMX</name>
<dbReference type="GeneID" id="81470152"/>
<comment type="subcellular location">
    <subcellularLocation>
        <location evidence="1">Cytoplasm</location>
    </subcellularLocation>
</comment>
<protein>
    <recommendedName>
        <fullName evidence="1">Ubiquinone biosynthesis accessory factor UbiJ</fullName>
    </recommendedName>
</protein>
<evidence type="ECO:0000259" key="2">
    <source>
        <dbReference type="Pfam" id="PF02036"/>
    </source>
</evidence>
<evidence type="ECO:0000256" key="1">
    <source>
        <dbReference type="HAMAP-Rule" id="MF_02215"/>
    </source>
</evidence>
<evidence type="ECO:0000313" key="3">
    <source>
        <dbReference type="EMBL" id="QNN78643.1"/>
    </source>
</evidence>
<dbReference type="InterPro" id="IPR003033">
    <property type="entry name" value="SCP2_sterol-bd_dom"/>
</dbReference>